<dbReference type="GO" id="GO:0003883">
    <property type="term" value="F:CTP synthase activity"/>
    <property type="evidence" value="ECO:0007669"/>
    <property type="project" value="UniProtKB-EC"/>
</dbReference>
<feature type="non-terminal residue" evidence="11">
    <location>
        <position position="1"/>
    </location>
</feature>
<dbReference type="GO" id="GO:0005829">
    <property type="term" value="C:cytosol"/>
    <property type="evidence" value="ECO:0007669"/>
    <property type="project" value="TreeGrafter"/>
</dbReference>
<keyword evidence="4" id="KW-0436">Ligase</keyword>
<evidence type="ECO:0000256" key="6">
    <source>
        <dbReference type="ARBA" id="ARBA00022840"/>
    </source>
</evidence>
<comment type="caution">
    <text evidence="11">The sequence shown here is derived from an EMBL/GenBank/DDBJ whole genome shotgun (WGS) entry which is preliminary data.</text>
</comment>
<accession>A0A6D1AEU0</accession>
<dbReference type="InterPro" id="IPR004468">
    <property type="entry name" value="CTP_synthase"/>
</dbReference>
<evidence type="ECO:0000256" key="3">
    <source>
        <dbReference type="ARBA" id="ARBA00012291"/>
    </source>
</evidence>
<evidence type="ECO:0000256" key="4">
    <source>
        <dbReference type="ARBA" id="ARBA00022598"/>
    </source>
</evidence>
<comment type="pathway">
    <text evidence="1">Pyrimidine metabolism; CTP biosynthesis via de novo pathway; CTP from UDP: step 2/2.</text>
</comment>
<dbReference type="GO" id="GO:0042802">
    <property type="term" value="F:identical protein binding"/>
    <property type="evidence" value="ECO:0007669"/>
    <property type="project" value="TreeGrafter"/>
</dbReference>
<dbReference type="GO" id="GO:0005524">
    <property type="term" value="F:ATP binding"/>
    <property type="evidence" value="ECO:0007669"/>
    <property type="project" value="UniProtKB-KW"/>
</dbReference>
<dbReference type="GO" id="GO:0019856">
    <property type="term" value="P:pyrimidine nucleobase biosynthetic process"/>
    <property type="evidence" value="ECO:0007669"/>
    <property type="project" value="TreeGrafter"/>
</dbReference>
<protein>
    <recommendedName>
        <fullName evidence="3">CTP synthase (glutamine hydrolyzing)</fullName>
        <ecNumber evidence="3">6.3.4.2</ecNumber>
    </recommendedName>
</protein>
<keyword evidence="6" id="KW-0067">ATP-binding</keyword>
<keyword evidence="7" id="KW-0315">Glutamine amidotransferase</keyword>
<dbReference type="Pfam" id="PF00117">
    <property type="entry name" value="GATase"/>
    <property type="match status" value="1"/>
</dbReference>
<dbReference type="AlphaFoldDB" id="A0A6D1AEU0"/>
<sequence>YEVTDKYRVLLEDKDFVFSGTHPELNVAEICEVKNHPFYLGVQYHPEFTTQVLRSNPLFDTFLAKT</sequence>
<dbReference type="EMBL" id="JAAHTE010000466">
    <property type="protein sequence ID" value="NEU02853.1"/>
    <property type="molecule type" value="Genomic_DNA"/>
</dbReference>
<evidence type="ECO:0000256" key="9">
    <source>
        <dbReference type="ARBA" id="ARBA00047781"/>
    </source>
</evidence>
<dbReference type="GO" id="GO:0044210">
    <property type="term" value="P:'de novo' CTP biosynthetic process"/>
    <property type="evidence" value="ECO:0007669"/>
    <property type="project" value="UniProtKB-UniPathway"/>
</dbReference>
<dbReference type="InterPro" id="IPR029062">
    <property type="entry name" value="Class_I_gatase-like"/>
</dbReference>
<proteinExistence type="inferred from homology"/>
<keyword evidence="8" id="KW-0665">Pyrimidine biosynthesis</keyword>
<keyword evidence="5" id="KW-0547">Nucleotide-binding</keyword>
<organism evidence="11">
    <name type="scientific">Escherichia coli</name>
    <dbReference type="NCBI Taxonomy" id="562"/>
    <lineage>
        <taxon>Bacteria</taxon>
        <taxon>Pseudomonadati</taxon>
        <taxon>Pseudomonadota</taxon>
        <taxon>Gammaproteobacteria</taxon>
        <taxon>Enterobacterales</taxon>
        <taxon>Enterobacteriaceae</taxon>
        <taxon>Escherichia</taxon>
    </lineage>
</organism>
<feature type="domain" description="Glutamine amidotransferase" evidence="10">
    <location>
        <begin position="11"/>
        <end position="63"/>
    </location>
</feature>
<dbReference type="UniPathway" id="UPA00159">
    <property type="reaction ID" value="UER00277"/>
</dbReference>
<dbReference type="EC" id="6.3.4.2" evidence="3"/>
<dbReference type="SUPFAM" id="SSF52317">
    <property type="entry name" value="Class I glutamine amidotransferase-like"/>
    <property type="match status" value="1"/>
</dbReference>
<dbReference type="Gene3D" id="3.40.50.880">
    <property type="match status" value="1"/>
</dbReference>
<evidence type="ECO:0000256" key="5">
    <source>
        <dbReference type="ARBA" id="ARBA00022741"/>
    </source>
</evidence>
<gene>
    <name evidence="11" type="ORF">G3563_28050</name>
</gene>
<dbReference type="PANTHER" id="PTHR11550:SF0">
    <property type="entry name" value="CTP SYNTHASE-RELATED"/>
    <property type="match status" value="1"/>
</dbReference>
<evidence type="ECO:0000313" key="11">
    <source>
        <dbReference type="EMBL" id="NEU02853.1"/>
    </source>
</evidence>
<evidence type="ECO:0000256" key="7">
    <source>
        <dbReference type="ARBA" id="ARBA00022962"/>
    </source>
</evidence>
<comment type="catalytic activity">
    <reaction evidence="9">
        <text>UTP + L-glutamine + ATP + H2O = CTP + L-glutamate + ADP + phosphate + 2 H(+)</text>
        <dbReference type="Rhea" id="RHEA:26426"/>
        <dbReference type="ChEBI" id="CHEBI:15377"/>
        <dbReference type="ChEBI" id="CHEBI:15378"/>
        <dbReference type="ChEBI" id="CHEBI:29985"/>
        <dbReference type="ChEBI" id="CHEBI:30616"/>
        <dbReference type="ChEBI" id="CHEBI:37563"/>
        <dbReference type="ChEBI" id="CHEBI:43474"/>
        <dbReference type="ChEBI" id="CHEBI:46398"/>
        <dbReference type="ChEBI" id="CHEBI:58359"/>
        <dbReference type="ChEBI" id="CHEBI:456216"/>
        <dbReference type="EC" id="6.3.4.2"/>
    </reaction>
</comment>
<evidence type="ECO:0000256" key="8">
    <source>
        <dbReference type="ARBA" id="ARBA00022975"/>
    </source>
</evidence>
<reference evidence="11" key="1">
    <citation type="submission" date="2020-02" db="EMBL/GenBank/DDBJ databases">
        <title>Investigating the Use of Bacteriophages as New Decolonization Strategy for Intestinal Carriage of CTX-M-15-producing ST131 Escherichia coli: an In Vitro Continuous Culture System Model.</title>
        <authorList>
            <person name="Bernasconi O.J."/>
            <person name="Campos-Madueno E.I."/>
            <person name="Dona V."/>
            <person name="Perreten V."/>
            <person name="Carattoli A."/>
            <person name="Endimiani A."/>
        </authorList>
    </citation>
    <scope>NUCLEOTIDE SEQUENCE</scope>
    <source>
        <strain evidence="11">4901.28</strain>
    </source>
</reference>
<evidence type="ECO:0000256" key="1">
    <source>
        <dbReference type="ARBA" id="ARBA00005171"/>
    </source>
</evidence>
<evidence type="ECO:0000259" key="10">
    <source>
        <dbReference type="Pfam" id="PF00117"/>
    </source>
</evidence>
<dbReference type="PANTHER" id="PTHR11550">
    <property type="entry name" value="CTP SYNTHASE"/>
    <property type="match status" value="1"/>
</dbReference>
<dbReference type="InterPro" id="IPR017926">
    <property type="entry name" value="GATASE"/>
</dbReference>
<evidence type="ECO:0000256" key="2">
    <source>
        <dbReference type="ARBA" id="ARBA00007533"/>
    </source>
</evidence>
<dbReference type="PROSITE" id="PS51273">
    <property type="entry name" value="GATASE_TYPE_1"/>
    <property type="match status" value="1"/>
</dbReference>
<name>A0A6D1AEU0_ECOLX</name>
<comment type="similarity">
    <text evidence="2">Belongs to the CTP synthase family.</text>
</comment>